<dbReference type="SUPFAM" id="SSF69917">
    <property type="entry name" value="OMPT-like"/>
    <property type="match status" value="1"/>
</dbReference>
<gene>
    <name evidence="2" type="ORF">HY768_10900</name>
</gene>
<dbReference type="InterPro" id="IPR053724">
    <property type="entry name" value="OMP_A26_sf"/>
</dbReference>
<name>A0A933IAP7_UNCT6</name>
<comment type="caution">
    <text evidence="2">The sequence shown here is derived from an EMBL/GenBank/DDBJ whole genome shotgun (WGS) entry which is preliminary data.</text>
</comment>
<evidence type="ECO:0000313" key="3">
    <source>
        <dbReference type="Proteomes" id="UP000736328"/>
    </source>
</evidence>
<sequence length="372" mass="41195">MKKVLTIGFMFLIIFLISSSGYSQDTTAVTSADSIPENASAGPTTTPQKSFSWGEKIDLSLSLQGKKVSGYTEYHIKFPTSVWHWEDTTWVEHTVNGQSVLAFPVDGYRIEALVNSRLKLSKKLTFIFGLGFSTIISQPNDAMVDSDYVDLSSLGSFSNWVNGATQSSVSYSNYEFLITAGYPLFSGKPWEVIPIVGYQTSKNRFDVMGLAGWYNVYGYRETVDSLYYAGMNVSDYEVTYNRIMTGAQVKTKDAAKVGFSLKAFYSPWVKASDYDNHLLRFKESSTEAKGKGYSLEGTIKVSVYTTRAGSILSVGGGYSMLRIKATGSQIQKWYGDDPATDGFDDTGSVSSPIDNTLKLRQNSFNAFIEYKL</sequence>
<dbReference type="Proteomes" id="UP000736328">
    <property type="component" value="Unassembled WGS sequence"/>
</dbReference>
<keyword evidence="1" id="KW-0732">Signal</keyword>
<dbReference type="GO" id="GO:0006508">
    <property type="term" value="P:proteolysis"/>
    <property type="evidence" value="ECO:0007669"/>
    <property type="project" value="UniProtKB-KW"/>
</dbReference>
<keyword evidence="2" id="KW-0645">Protease</keyword>
<dbReference type="InterPro" id="IPR020080">
    <property type="entry name" value="OM_adhesin/peptidase_omptin"/>
</dbReference>
<accession>A0A933IAP7</accession>
<dbReference type="EMBL" id="JACQXR010000148">
    <property type="protein sequence ID" value="MBI4727705.1"/>
    <property type="molecule type" value="Genomic_DNA"/>
</dbReference>
<proteinExistence type="predicted"/>
<dbReference type="InterPro" id="IPR000036">
    <property type="entry name" value="Peptidase_A26_omptin"/>
</dbReference>
<evidence type="ECO:0000313" key="2">
    <source>
        <dbReference type="EMBL" id="MBI4727705.1"/>
    </source>
</evidence>
<keyword evidence="2" id="KW-0378">Hydrolase</keyword>
<dbReference type="GO" id="GO:0009279">
    <property type="term" value="C:cell outer membrane"/>
    <property type="evidence" value="ECO:0007669"/>
    <property type="project" value="InterPro"/>
</dbReference>
<reference evidence="2" key="1">
    <citation type="submission" date="2020-07" db="EMBL/GenBank/DDBJ databases">
        <title>Huge and variable diversity of episymbiotic CPR bacteria and DPANN archaea in groundwater ecosystems.</title>
        <authorList>
            <person name="He C.Y."/>
            <person name="Keren R."/>
            <person name="Whittaker M."/>
            <person name="Farag I.F."/>
            <person name="Doudna J."/>
            <person name="Cate J.H.D."/>
            <person name="Banfield J.F."/>
        </authorList>
    </citation>
    <scope>NUCLEOTIDE SEQUENCE</scope>
    <source>
        <strain evidence="2">NC_groundwater_1520_Pr4_B-0.1um_53_5</strain>
    </source>
</reference>
<dbReference type="Gene3D" id="2.40.128.90">
    <property type="entry name" value="OMPT-like"/>
    <property type="match status" value="1"/>
</dbReference>
<feature type="chain" id="PRO_5037782585" evidence="1">
    <location>
        <begin position="24"/>
        <end position="372"/>
    </location>
</feature>
<dbReference type="GO" id="GO:0004190">
    <property type="term" value="F:aspartic-type endopeptidase activity"/>
    <property type="evidence" value="ECO:0007669"/>
    <property type="project" value="InterPro"/>
</dbReference>
<protein>
    <submittedName>
        <fullName evidence="2">Omptin family outer membrane protease</fullName>
    </submittedName>
</protein>
<dbReference type="AlphaFoldDB" id="A0A933IAP7"/>
<feature type="signal peptide" evidence="1">
    <location>
        <begin position="1"/>
        <end position="23"/>
    </location>
</feature>
<organism evidence="2 3">
    <name type="scientific">candidate division TA06 bacterium</name>
    <dbReference type="NCBI Taxonomy" id="2250710"/>
    <lineage>
        <taxon>Bacteria</taxon>
        <taxon>Bacteria division TA06</taxon>
    </lineage>
</organism>
<dbReference type="Pfam" id="PF01278">
    <property type="entry name" value="Omptin"/>
    <property type="match status" value="1"/>
</dbReference>
<evidence type="ECO:0000256" key="1">
    <source>
        <dbReference type="SAM" id="SignalP"/>
    </source>
</evidence>